<dbReference type="SUPFAM" id="SSF50044">
    <property type="entry name" value="SH3-domain"/>
    <property type="match status" value="1"/>
</dbReference>
<gene>
    <name evidence="3" type="ORF">AAFC00_006963</name>
</gene>
<protein>
    <recommendedName>
        <fullName evidence="5">SH3 domain-containing protein</fullName>
    </recommendedName>
</protein>
<dbReference type="InterPro" id="IPR036028">
    <property type="entry name" value="SH3-like_dom_sf"/>
</dbReference>
<feature type="region of interest" description="Disordered" evidence="1">
    <location>
        <begin position="511"/>
        <end position="531"/>
    </location>
</feature>
<feature type="compositionally biased region" description="Low complexity" evidence="1">
    <location>
        <begin position="368"/>
        <end position="380"/>
    </location>
</feature>
<keyword evidence="2" id="KW-0812">Transmembrane</keyword>
<dbReference type="PANTHER" id="PTHR16861">
    <property type="entry name" value="GLYCOPROTEIN 38"/>
    <property type="match status" value="1"/>
</dbReference>
<accession>A0ABR3PBS3</accession>
<sequence length="531" mass="56870">MAQNCVSLAGSSQCPAFNASSISTDSTLTGLFPFLSNVTDTASFDEQIQTYIANDYSQVRYRNLIGCSAYDGSNTTNYYARYTTSVLCNAIVQNSIDPCRLTGSATRPLCADTCAQYAESEESISASNYCGRPGQNAIGQIRADFTNCALPADSLSGSCIDGFENQQDNCGFSSNMGALCSYCAASSPNATDSCCVFSNTETRCDNVVLPVVATSTLVPLFTSSTSPPSSSSSATSTGPGPVNRNRGLTGGQIAGIVVGSILGASLLLAMLIVGCVFFRKRQERSPANSVFNQPSQARQPGPPEMASRNDGAWSQNDQLNVLPGGRVTRMSALEGATDYSRRQLSEANSSSDEASPRSYLAVEPPPRGRSGSLSSNSMLAMGGGGDSSPGDALSSPETTQSEQLDFFKDYYSQDEIRPHDLVSTLWAYQPRARDEFELERGDMLKVLGIWDDGWATGVRVRLQAEDWRGDDKSQRDSGMSSSRTNSPEEYGEVKAFPLVCVCLPQHWRQTIEGEPTEETTGTTHHELSGSK</sequence>
<feature type="region of interest" description="Disordered" evidence="1">
    <location>
        <begin position="467"/>
        <end position="490"/>
    </location>
</feature>
<reference evidence="3 4" key="1">
    <citation type="submission" date="2024-07" db="EMBL/GenBank/DDBJ databases">
        <title>Draft sequence of the Neodothiora populina.</title>
        <authorList>
            <person name="Drown D.D."/>
            <person name="Schuette U.S."/>
            <person name="Buechlein A.B."/>
            <person name="Rusch D.R."/>
            <person name="Winton L.W."/>
            <person name="Adams G.A."/>
        </authorList>
    </citation>
    <scope>NUCLEOTIDE SEQUENCE [LARGE SCALE GENOMIC DNA]</scope>
    <source>
        <strain evidence="3 4">CPC 39397</strain>
    </source>
</reference>
<keyword evidence="4" id="KW-1185">Reference proteome</keyword>
<evidence type="ECO:0000256" key="1">
    <source>
        <dbReference type="SAM" id="MobiDB-lite"/>
    </source>
</evidence>
<evidence type="ECO:0000256" key="2">
    <source>
        <dbReference type="SAM" id="Phobius"/>
    </source>
</evidence>
<dbReference type="RefSeq" id="XP_069199874.1">
    <property type="nucleotide sequence ID" value="XM_069346997.1"/>
</dbReference>
<name>A0ABR3PBS3_9PEZI</name>
<feature type="region of interest" description="Disordered" evidence="1">
    <location>
        <begin position="222"/>
        <end position="246"/>
    </location>
</feature>
<feature type="compositionally biased region" description="Polar residues" evidence="1">
    <location>
        <begin position="476"/>
        <end position="487"/>
    </location>
</feature>
<proteinExistence type="predicted"/>
<dbReference type="PANTHER" id="PTHR16861:SF4">
    <property type="entry name" value="SH3 DOMAIN PROTEIN (AFU_ORTHOLOGUE AFUA_1G13610)"/>
    <property type="match status" value="1"/>
</dbReference>
<dbReference type="CDD" id="cd12841">
    <property type="entry name" value="TM_EphA1"/>
    <property type="match status" value="1"/>
</dbReference>
<evidence type="ECO:0000313" key="4">
    <source>
        <dbReference type="Proteomes" id="UP001562354"/>
    </source>
</evidence>
<feature type="compositionally biased region" description="Polar residues" evidence="1">
    <location>
        <begin position="286"/>
        <end position="298"/>
    </location>
</feature>
<evidence type="ECO:0000313" key="3">
    <source>
        <dbReference type="EMBL" id="KAL1303599.1"/>
    </source>
</evidence>
<feature type="compositionally biased region" description="Low complexity" evidence="1">
    <location>
        <begin position="222"/>
        <end position="242"/>
    </location>
</feature>
<feature type="region of interest" description="Disordered" evidence="1">
    <location>
        <begin position="336"/>
        <end position="400"/>
    </location>
</feature>
<feature type="region of interest" description="Disordered" evidence="1">
    <location>
        <begin position="286"/>
        <end position="324"/>
    </location>
</feature>
<organism evidence="3 4">
    <name type="scientific">Neodothiora populina</name>
    <dbReference type="NCBI Taxonomy" id="2781224"/>
    <lineage>
        <taxon>Eukaryota</taxon>
        <taxon>Fungi</taxon>
        <taxon>Dikarya</taxon>
        <taxon>Ascomycota</taxon>
        <taxon>Pezizomycotina</taxon>
        <taxon>Dothideomycetes</taxon>
        <taxon>Dothideomycetidae</taxon>
        <taxon>Dothideales</taxon>
        <taxon>Dothioraceae</taxon>
        <taxon>Neodothiora</taxon>
    </lineage>
</organism>
<keyword evidence="2" id="KW-1133">Transmembrane helix</keyword>
<dbReference type="EMBL" id="JBFMKM010000010">
    <property type="protein sequence ID" value="KAL1303599.1"/>
    <property type="molecule type" value="Genomic_DNA"/>
</dbReference>
<keyword evidence="2" id="KW-0472">Membrane</keyword>
<evidence type="ECO:0008006" key="5">
    <source>
        <dbReference type="Google" id="ProtNLM"/>
    </source>
</evidence>
<dbReference type="Proteomes" id="UP001562354">
    <property type="component" value="Unassembled WGS sequence"/>
</dbReference>
<comment type="caution">
    <text evidence="3">The sequence shown here is derived from an EMBL/GenBank/DDBJ whole genome shotgun (WGS) entry which is preliminary data.</text>
</comment>
<dbReference type="GeneID" id="95980662"/>
<dbReference type="Gene3D" id="2.30.30.40">
    <property type="entry name" value="SH3 Domains"/>
    <property type="match status" value="1"/>
</dbReference>
<feature type="transmembrane region" description="Helical" evidence="2">
    <location>
        <begin position="253"/>
        <end position="278"/>
    </location>
</feature>